<protein>
    <submittedName>
        <fullName evidence="1">Uncharacterized protein</fullName>
    </submittedName>
</protein>
<reference evidence="1 2" key="1">
    <citation type="submission" date="2019-03" db="EMBL/GenBank/DDBJ databases">
        <title>Genomic Encyclopedia of Archaeal and Bacterial Type Strains, Phase II (KMG-II): from individual species to whole genera.</title>
        <authorList>
            <person name="Goeker M."/>
        </authorList>
    </citation>
    <scope>NUCLEOTIDE SEQUENCE [LARGE SCALE GENOMIC DNA]</scope>
    <source>
        <strain evidence="1 2">DSM 28353</strain>
    </source>
</reference>
<dbReference type="EMBL" id="SNYV01000004">
    <property type="protein sequence ID" value="TDQ81299.1"/>
    <property type="molecule type" value="Genomic_DNA"/>
</dbReference>
<comment type="caution">
    <text evidence="1">The sequence shown here is derived from an EMBL/GenBank/DDBJ whole genome shotgun (WGS) entry which is preliminary data.</text>
</comment>
<proteinExistence type="predicted"/>
<evidence type="ECO:0000313" key="2">
    <source>
        <dbReference type="Proteomes" id="UP000295292"/>
    </source>
</evidence>
<dbReference type="AlphaFoldDB" id="A0A4R6WPB3"/>
<gene>
    <name evidence="1" type="ORF">CLV99_0421</name>
</gene>
<keyword evidence="2" id="KW-1185">Reference proteome</keyword>
<evidence type="ECO:0000313" key="1">
    <source>
        <dbReference type="EMBL" id="TDQ81299.1"/>
    </source>
</evidence>
<dbReference type="Proteomes" id="UP000295292">
    <property type="component" value="Unassembled WGS sequence"/>
</dbReference>
<sequence>MNIHNYALLEVENYFFYFERGVLLEEITAYEKRV</sequence>
<organism evidence="1 2">
    <name type="scientific">Sphingobacterium yanglingense</name>
    <dbReference type="NCBI Taxonomy" id="1437280"/>
    <lineage>
        <taxon>Bacteria</taxon>
        <taxon>Pseudomonadati</taxon>
        <taxon>Bacteroidota</taxon>
        <taxon>Sphingobacteriia</taxon>
        <taxon>Sphingobacteriales</taxon>
        <taxon>Sphingobacteriaceae</taxon>
        <taxon>Sphingobacterium</taxon>
    </lineage>
</organism>
<accession>A0A4R6WPB3</accession>
<name>A0A4R6WPB3_9SPHI</name>